<sequence>MKKIAIVAASAVLALALTGCNKAGGSSAKKGGSSKAALEAAANGDYSKLKVQKDPATKKAYDFGGLEVVVFDWWSGTETPAPANKAQEDQLAYRTYLEETYNFKCVQRGDGWSEHPTEVANYCITGADDARIFIIDGRSAIPGYTQGLWADVSKVPGIDWTDKKWNKAVNNVIPGYTFAASDPEPRACIYFNKRILKENGYDPDEPYNLQRDGKWSWATFEEMLANLTKDTDNDGVIDQYGLAGFNSETLIPALLGNGTSLVTVDSNGKYQLNFDDPKLIESLNFARDLFSKYQIPQGEGANWDYFKSDFMNGKAAFYDNQQYDSNANGMLQDMKDDWGMVCWPSKEPGKAFTTNTDNMNVIPAFYSQDKINKIMKIYDLWTDPVPGYDDPEAWKESYYTNFRDSRAVDETMQMMRDNNIGFIEWLLPNFNNNYSRISWDWYAGTQVAPQQSLEGIRNELQSYLDDINK</sequence>
<dbReference type="Proteomes" id="UP000182737">
    <property type="component" value="Unassembled WGS sequence"/>
</dbReference>
<dbReference type="EMBL" id="FORI01000008">
    <property type="protein sequence ID" value="SFI94237.1"/>
    <property type="molecule type" value="Genomic_DNA"/>
</dbReference>
<evidence type="ECO:0000313" key="3">
    <source>
        <dbReference type="Proteomes" id="UP000182737"/>
    </source>
</evidence>
<dbReference type="OrthoDB" id="383937at2"/>
<keyword evidence="1" id="KW-0732">Signal</keyword>
<protein>
    <submittedName>
        <fullName evidence="2">ABC-type glycerol-3-phosphate transport system, substrate-binding protein</fullName>
    </submittedName>
</protein>
<reference evidence="3" key="1">
    <citation type="submission" date="2016-10" db="EMBL/GenBank/DDBJ databases">
        <authorList>
            <person name="Varghese N."/>
            <person name="Submissions S."/>
        </authorList>
    </citation>
    <scope>NUCLEOTIDE SEQUENCE [LARGE SCALE GENOMIC DNA]</scope>
    <source>
        <strain evidence="3">XBD1002</strain>
    </source>
</reference>
<accession>A0A1I3MBD4</accession>
<name>A0A1I3MBD4_9SPIR</name>
<evidence type="ECO:0000256" key="1">
    <source>
        <dbReference type="SAM" id="SignalP"/>
    </source>
</evidence>
<keyword evidence="3" id="KW-1185">Reference proteome</keyword>
<dbReference type="SUPFAM" id="SSF53850">
    <property type="entry name" value="Periplasmic binding protein-like II"/>
    <property type="match status" value="1"/>
</dbReference>
<dbReference type="RefSeq" id="WP_074932806.1">
    <property type="nucleotide sequence ID" value="NZ_FORI01000008.1"/>
</dbReference>
<dbReference type="PROSITE" id="PS51257">
    <property type="entry name" value="PROKAR_LIPOPROTEIN"/>
    <property type="match status" value="1"/>
</dbReference>
<organism evidence="2 3">
    <name type="scientific">Treponema bryantii</name>
    <dbReference type="NCBI Taxonomy" id="163"/>
    <lineage>
        <taxon>Bacteria</taxon>
        <taxon>Pseudomonadati</taxon>
        <taxon>Spirochaetota</taxon>
        <taxon>Spirochaetia</taxon>
        <taxon>Spirochaetales</taxon>
        <taxon>Treponemataceae</taxon>
        <taxon>Treponema</taxon>
    </lineage>
</organism>
<dbReference type="Gene3D" id="3.40.190.10">
    <property type="entry name" value="Periplasmic binding protein-like II"/>
    <property type="match status" value="1"/>
</dbReference>
<evidence type="ECO:0000313" key="2">
    <source>
        <dbReference type="EMBL" id="SFI94237.1"/>
    </source>
</evidence>
<proteinExistence type="predicted"/>
<gene>
    <name evidence="2" type="ORF">SAMN04487775_108167</name>
</gene>
<feature type="chain" id="PRO_5010224196" evidence="1">
    <location>
        <begin position="24"/>
        <end position="469"/>
    </location>
</feature>
<dbReference type="AlphaFoldDB" id="A0A1I3MBD4"/>
<feature type="signal peptide" evidence="1">
    <location>
        <begin position="1"/>
        <end position="23"/>
    </location>
</feature>